<dbReference type="SUPFAM" id="SSF52540">
    <property type="entry name" value="P-loop containing nucleoside triphosphate hydrolases"/>
    <property type="match status" value="1"/>
</dbReference>
<evidence type="ECO:0000256" key="2">
    <source>
        <dbReference type="ARBA" id="ARBA00022840"/>
    </source>
</evidence>
<dbReference type="PANTHER" id="PTHR23077:SF171">
    <property type="entry name" value="NUCLEAR VALOSIN-CONTAINING PROTEIN-LIKE"/>
    <property type="match status" value="1"/>
</dbReference>
<dbReference type="Proteomes" id="UP001596989">
    <property type="component" value="Unassembled WGS sequence"/>
</dbReference>
<reference evidence="6" key="1">
    <citation type="journal article" date="2019" name="Int. J. Syst. Evol. Microbiol.">
        <title>The Global Catalogue of Microorganisms (GCM) 10K type strain sequencing project: providing services to taxonomists for standard genome sequencing and annotation.</title>
        <authorList>
            <consortium name="The Broad Institute Genomics Platform"/>
            <consortium name="The Broad Institute Genome Sequencing Center for Infectious Disease"/>
            <person name="Wu L."/>
            <person name="Ma J."/>
        </authorList>
    </citation>
    <scope>NUCLEOTIDE SEQUENCE [LARGE SCALE GENOMIC DNA]</scope>
    <source>
        <strain evidence="6">CCUG 59129</strain>
    </source>
</reference>
<evidence type="ECO:0000259" key="4">
    <source>
        <dbReference type="SMART" id="SM00382"/>
    </source>
</evidence>
<protein>
    <submittedName>
        <fullName evidence="5">ATP-binding protein</fullName>
    </submittedName>
</protein>
<evidence type="ECO:0000313" key="6">
    <source>
        <dbReference type="Proteomes" id="UP001596989"/>
    </source>
</evidence>
<dbReference type="RefSeq" id="WP_377565668.1">
    <property type="nucleotide sequence ID" value="NZ_JBHTJZ010000024.1"/>
</dbReference>
<dbReference type="InterPro" id="IPR041569">
    <property type="entry name" value="AAA_lid_3"/>
</dbReference>
<keyword evidence="1 3" id="KW-0547">Nucleotide-binding</keyword>
<gene>
    <name evidence="5" type="ORF">ACFQ2I_15700</name>
</gene>
<dbReference type="Gene3D" id="1.10.8.60">
    <property type="match status" value="1"/>
</dbReference>
<dbReference type="InterPro" id="IPR003960">
    <property type="entry name" value="ATPase_AAA_CS"/>
</dbReference>
<keyword evidence="2 3" id="KW-0067">ATP-binding</keyword>
<dbReference type="InterPro" id="IPR003593">
    <property type="entry name" value="AAA+_ATPase"/>
</dbReference>
<keyword evidence="6" id="KW-1185">Reference proteome</keyword>
<dbReference type="InterPro" id="IPR003959">
    <property type="entry name" value="ATPase_AAA_core"/>
</dbReference>
<sequence>MSDYNDRDELAERRRNKLRVLHFDGKDGNELVETEKPKETLEDVGGLEEVKKKIRMNFIFPLQQPELFAAYGKDAGGSLLLFGPPGCGKTFLARAIAGEINANFIHIELQAILSMYVGQSESNLHDLFQQARQNKPCVIFIDELDAMGGSRNTMRQHHDRMLVNQLLLELDGLQSLNDGVFVIGATNTPWYLDSALRRPGRFNHLVFVPPPEELERETILQLKLANKPVDRLQLLKIAKETRHFSGADLEQTVKDAVEHALERSLQSGSIEPITQDDLRTAARKRKATTLEWFATAKNYATFSDMNNDYQHVLDYMKNNGLK</sequence>
<evidence type="ECO:0000256" key="3">
    <source>
        <dbReference type="RuleBase" id="RU003651"/>
    </source>
</evidence>
<dbReference type="InterPro" id="IPR027417">
    <property type="entry name" value="P-loop_NTPase"/>
</dbReference>
<organism evidence="5 6">
    <name type="scientific">Paenibacillus chungangensis</name>
    <dbReference type="NCBI Taxonomy" id="696535"/>
    <lineage>
        <taxon>Bacteria</taxon>
        <taxon>Bacillati</taxon>
        <taxon>Bacillota</taxon>
        <taxon>Bacilli</taxon>
        <taxon>Bacillales</taxon>
        <taxon>Paenibacillaceae</taxon>
        <taxon>Paenibacillus</taxon>
    </lineage>
</organism>
<evidence type="ECO:0000313" key="5">
    <source>
        <dbReference type="EMBL" id="MFD0960835.1"/>
    </source>
</evidence>
<dbReference type="Pfam" id="PF17862">
    <property type="entry name" value="AAA_lid_3"/>
    <property type="match status" value="1"/>
</dbReference>
<feature type="domain" description="AAA+ ATPase" evidence="4">
    <location>
        <begin position="75"/>
        <end position="212"/>
    </location>
</feature>
<dbReference type="PROSITE" id="PS00674">
    <property type="entry name" value="AAA"/>
    <property type="match status" value="1"/>
</dbReference>
<proteinExistence type="inferred from homology"/>
<name>A0ABW3HTL8_9BACL</name>
<dbReference type="InterPro" id="IPR050168">
    <property type="entry name" value="AAA_ATPase_domain"/>
</dbReference>
<dbReference type="Gene3D" id="3.40.50.300">
    <property type="entry name" value="P-loop containing nucleotide triphosphate hydrolases"/>
    <property type="match status" value="1"/>
</dbReference>
<dbReference type="SMART" id="SM00382">
    <property type="entry name" value="AAA"/>
    <property type="match status" value="1"/>
</dbReference>
<comment type="similarity">
    <text evidence="3">Belongs to the AAA ATPase family.</text>
</comment>
<evidence type="ECO:0000256" key="1">
    <source>
        <dbReference type="ARBA" id="ARBA00022741"/>
    </source>
</evidence>
<dbReference type="GO" id="GO:0005524">
    <property type="term" value="F:ATP binding"/>
    <property type="evidence" value="ECO:0007669"/>
    <property type="project" value="UniProtKB-KW"/>
</dbReference>
<dbReference type="EMBL" id="JBHTJZ010000024">
    <property type="protein sequence ID" value="MFD0960835.1"/>
    <property type="molecule type" value="Genomic_DNA"/>
</dbReference>
<dbReference type="PANTHER" id="PTHR23077">
    <property type="entry name" value="AAA-FAMILY ATPASE"/>
    <property type="match status" value="1"/>
</dbReference>
<comment type="caution">
    <text evidence="5">The sequence shown here is derived from an EMBL/GenBank/DDBJ whole genome shotgun (WGS) entry which is preliminary data.</text>
</comment>
<dbReference type="Pfam" id="PF00004">
    <property type="entry name" value="AAA"/>
    <property type="match status" value="1"/>
</dbReference>
<accession>A0ABW3HTL8</accession>